<protein>
    <submittedName>
        <fullName evidence="1">Uncharacterized protein</fullName>
    </submittedName>
</protein>
<name>A0ABQ7JID9_9FUNG</name>
<evidence type="ECO:0000313" key="2">
    <source>
        <dbReference type="Proteomes" id="UP001194696"/>
    </source>
</evidence>
<dbReference type="EMBL" id="JAAAIM010001989">
    <property type="protein sequence ID" value="KAG0274618.1"/>
    <property type="molecule type" value="Genomic_DNA"/>
</dbReference>
<gene>
    <name evidence="1" type="ORF">BGZ96_004175</name>
</gene>
<comment type="caution">
    <text evidence="1">The sequence shown here is derived from an EMBL/GenBank/DDBJ whole genome shotgun (WGS) entry which is preliminary data.</text>
</comment>
<dbReference type="Proteomes" id="UP001194696">
    <property type="component" value="Unassembled WGS sequence"/>
</dbReference>
<feature type="non-terminal residue" evidence="1">
    <location>
        <position position="79"/>
    </location>
</feature>
<accession>A0ABQ7JID9</accession>
<keyword evidence="2" id="KW-1185">Reference proteome</keyword>
<proteinExistence type="predicted"/>
<reference evidence="1 2" key="1">
    <citation type="journal article" date="2020" name="Fungal Divers.">
        <title>Resolving the Mortierellaceae phylogeny through synthesis of multi-gene phylogenetics and phylogenomics.</title>
        <authorList>
            <person name="Vandepol N."/>
            <person name="Liber J."/>
            <person name="Desiro A."/>
            <person name="Na H."/>
            <person name="Kennedy M."/>
            <person name="Barry K."/>
            <person name="Grigoriev I.V."/>
            <person name="Miller A.N."/>
            <person name="O'Donnell K."/>
            <person name="Stajich J.E."/>
            <person name="Bonito G."/>
        </authorList>
    </citation>
    <scope>NUCLEOTIDE SEQUENCE [LARGE SCALE GENOMIC DNA]</scope>
    <source>
        <strain evidence="1 2">AD045</strain>
    </source>
</reference>
<evidence type="ECO:0000313" key="1">
    <source>
        <dbReference type="EMBL" id="KAG0274618.1"/>
    </source>
</evidence>
<sequence>MLDILPIYLEEESEARLWFRENRYQWDDDEEEGDSESGGEDGFEVFKTAFLEKFGKDFKENIMQRAPAHVQIAMIIVAL</sequence>
<organism evidence="1 2">
    <name type="scientific">Linnemannia gamsii</name>
    <dbReference type="NCBI Taxonomy" id="64522"/>
    <lineage>
        <taxon>Eukaryota</taxon>
        <taxon>Fungi</taxon>
        <taxon>Fungi incertae sedis</taxon>
        <taxon>Mucoromycota</taxon>
        <taxon>Mortierellomycotina</taxon>
        <taxon>Mortierellomycetes</taxon>
        <taxon>Mortierellales</taxon>
        <taxon>Mortierellaceae</taxon>
        <taxon>Linnemannia</taxon>
    </lineage>
</organism>